<keyword evidence="11" id="KW-0969">Cilium</keyword>
<feature type="domain" description="CEP76/DRC7 peptidase-like" evidence="18">
    <location>
        <begin position="860"/>
        <end position="938"/>
    </location>
</feature>
<feature type="region of interest" description="Disordered" evidence="17">
    <location>
        <begin position="1155"/>
        <end position="1184"/>
    </location>
</feature>
<dbReference type="GO" id="GO:0048870">
    <property type="term" value="P:cell motility"/>
    <property type="evidence" value="ECO:0007669"/>
    <property type="project" value="TreeGrafter"/>
</dbReference>
<feature type="compositionally biased region" description="Low complexity" evidence="17">
    <location>
        <begin position="826"/>
        <end position="838"/>
    </location>
</feature>
<proteinExistence type="inferred from homology"/>
<feature type="coiled-coil region" evidence="16">
    <location>
        <begin position="1380"/>
        <end position="1426"/>
    </location>
</feature>
<dbReference type="InterPro" id="IPR032675">
    <property type="entry name" value="LRR_dom_sf"/>
</dbReference>
<evidence type="ECO:0000256" key="4">
    <source>
        <dbReference type="ARBA" id="ARBA00022490"/>
    </source>
</evidence>
<comment type="caution">
    <text evidence="21">The sequence shown here is derived from an EMBL/GenBank/DDBJ whole genome shotgun (WGS) entry which is preliminary data.</text>
</comment>
<evidence type="ECO:0000256" key="3">
    <source>
        <dbReference type="ARBA" id="ARBA00021303"/>
    </source>
</evidence>
<name>A0AAE0G8U6_9CHLO</name>
<dbReference type="PANTHER" id="PTHR35249">
    <property type="entry name" value="DYNEIN REGULATORY COMPLEX SUBUNIT 7"/>
    <property type="match status" value="1"/>
</dbReference>
<evidence type="ECO:0000313" key="21">
    <source>
        <dbReference type="EMBL" id="KAK3273495.1"/>
    </source>
</evidence>
<comment type="subcellular location">
    <subcellularLocation>
        <location evidence="1">Cytoplasm</location>
        <location evidence="1">Cytoskeleton</location>
        <location evidence="1">Flagellum axoneme</location>
    </subcellularLocation>
</comment>
<dbReference type="GO" id="GO:0031514">
    <property type="term" value="C:motile cilium"/>
    <property type="evidence" value="ECO:0007669"/>
    <property type="project" value="TreeGrafter"/>
</dbReference>
<evidence type="ECO:0000259" key="19">
    <source>
        <dbReference type="Pfam" id="PF24667"/>
    </source>
</evidence>
<evidence type="ECO:0000256" key="10">
    <source>
        <dbReference type="ARBA" id="ARBA00023054"/>
    </source>
</evidence>
<dbReference type="GO" id="GO:0007283">
    <property type="term" value="P:spermatogenesis"/>
    <property type="evidence" value="ECO:0007669"/>
    <property type="project" value="UniProtKB-KW"/>
</dbReference>
<dbReference type="InterPro" id="IPR003591">
    <property type="entry name" value="Leu-rich_rpt_typical-subtyp"/>
</dbReference>
<keyword evidence="4" id="KW-0963">Cytoplasm</keyword>
<protein>
    <recommendedName>
        <fullName evidence="3">Dynein regulatory complex subunit 7</fullName>
    </recommendedName>
    <alternativeName>
        <fullName evidence="14">Coiled-coil domain-containing protein 135</fullName>
    </alternativeName>
    <alternativeName>
        <fullName evidence="15">Coiled-coil domain-containing protein lobo homolog</fullName>
    </alternativeName>
</protein>
<dbReference type="SUPFAM" id="SSF52058">
    <property type="entry name" value="L domain-like"/>
    <property type="match status" value="1"/>
</dbReference>
<keyword evidence="6" id="KW-0677">Repeat</keyword>
<evidence type="ECO:0000256" key="14">
    <source>
        <dbReference type="ARBA" id="ARBA00031627"/>
    </source>
</evidence>
<comment type="similarity">
    <text evidence="2">Belongs to the DRC7 family.</text>
</comment>
<keyword evidence="22" id="KW-1185">Reference proteome</keyword>
<dbReference type="GO" id="GO:0030154">
    <property type="term" value="P:cell differentiation"/>
    <property type="evidence" value="ECO:0007669"/>
    <property type="project" value="UniProtKB-KW"/>
</dbReference>
<dbReference type="Pfam" id="PF24671">
    <property type="entry name" value="DRC7_C"/>
    <property type="match status" value="1"/>
</dbReference>
<evidence type="ECO:0000256" key="12">
    <source>
        <dbReference type="ARBA" id="ARBA00023212"/>
    </source>
</evidence>
<gene>
    <name evidence="21" type="ORF">CYMTET_18285</name>
</gene>
<dbReference type="InterPro" id="IPR015915">
    <property type="entry name" value="Kelch-typ_b-propeller"/>
</dbReference>
<dbReference type="Gene3D" id="2.120.10.80">
    <property type="entry name" value="Kelch-type beta propeller"/>
    <property type="match status" value="2"/>
</dbReference>
<dbReference type="Pfam" id="PF13855">
    <property type="entry name" value="LRR_8"/>
    <property type="match status" value="1"/>
</dbReference>
<dbReference type="InterPro" id="IPR056291">
    <property type="entry name" value="MORN_DRC7"/>
</dbReference>
<dbReference type="SMART" id="SM00364">
    <property type="entry name" value="LRR_BAC"/>
    <property type="match status" value="3"/>
</dbReference>
<dbReference type="PANTHER" id="PTHR35249:SF2">
    <property type="entry name" value="DYNEIN REGULATORY COMPLEX SUBUNIT 7"/>
    <property type="match status" value="1"/>
</dbReference>
<keyword evidence="5" id="KW-0433">Leucine-rich repeat</keyword>
<evidence type="ECO:0000256" key="11">
    <source>
        <dbReference type="ARBA" id="ARBA00023069"/>
    </source>
</evidence>
<evidence type="ECO:0000313" key="22">
    <source>
        <dbReference type="Proteomes" id="UP001190700"/>
    </source>
</evidence>
<dbReference type="Pfam" id="PF24681">
    <property type="entry name" value="Kelch_KLHDC2_KLHL20_DRC7"/>
    <property type="match status" value="1"/>
</dbReference>
<dbReference type="InterPro" id="IPR001611">
    <property type="entry name" value="Leu-rich_rpt"/>
</dbReference>
<evidence type="ECO:0000256" key="13">
    <source>
        <dbReference type="ARBA" id="ARBA00023273"/>
    </source>
</evidence>
<evidence type="ECO:0000256" key="8">
    <source>
        <dbReference type="ARBA" id="ARBA00022846"/>
    </source>
</evidence>
<accession>A0AAE0G8U6</accession>
<evidence type="ECO:0000256" key="16">
    <source>
        <dbReference type="SAM" id="Coils"/>
    </source>
</evidence>
<sequence>MEGDKWKAKLSDCKKTGKLNLSYAELTEISPALIHQIKNSAPNITELDLRSNQLTSLPEELTELRTLRSVKLNYNKFTTFPPVLTNLPRLTSLEMSGNQLQALDDVFGKLSVIKEIDFSGNQLAQLNPCISKLNTLNSINLENNLLTSLPEEIGHMRNLSRLDMSTNRLYHLPNSLGKLAPLSRIDVSANNLSMVPPSMGHLKGLREFDLRYNDLKEPAKSKYEEGLHKFLEFLREEEERLRQEEIERLKPVGTEVGSWLEYRIKVGQQDGIDCRCYLRSGHSLTVGGNKVYIFGGTLTHQGTKSNELFIMNQDRMEWSKVEQHGSIPPARDGHCAAYDAARKQLIVFGGRNQEKKRLNDMHVLDTKTMTWRRPNMDGTVPSAREYGTFLPMSGNTLCLFGGHGAGQRFNDLHYLDLESFMWMQPTIAGSAPSPRQGAAMAVLGDLLFVHGGRNNFVLDDLFCMNSSTMTWMEVQTQGRTPPARHGHVLTCVGNSLYIYGGQDELSGVSNNLYRLSGLDLLQTQKDGKVSTPAVGPSGQPIRPEWSEINPEMLTNVCRVACFSGDYLCSFQVGSASLGLVVGSEVTDETFWDCFKTTLVTDLQEKELDEASLKPQNAKKMRIKHTCENIGAVPRASFRGVSAKEALMLEYVENFRLQFVELYPKRRPLFLFPPNECKVNKFVCTTIRPTQLPFTELYDFDTCIRFVADFLKYEILEDPIHYPEHLPAPYSIFLWQAGDCFDLSVALVSLLTGVGYDAYCVVGYAPKPVTMNNQSKDAVPFMEKPAKEEVKVDKVERSDKPVKYSIRQALVLESQFINEQDAKLAEQEAAQAAEAPPAAAEEDEEDVLDEDDGPDELAGKRVHAWVLVVAGKREVAENFFVEPSTGRTYTCNGSPYEGIEFIWNHTNFWVNMQEGTINHLGAKQMEGISWDLKNPDKWEFVLETQDPLEGLRVGHSDSNDAGDGEGTEGAPPAPAETTEDAGADGEAGTQKTEQLLDMPPSWVPKLIIPREVFDMRCPKGVKITTYERSTYEVFAMFGECARWDGMVSRLTLFSDKARSVVSECREVYARRKDKLRERWIFPLDDTVTEYFDPGSSFGLKEMTTVKSKRRLMHFYESARLDGLVTREEEFGLKTVEHFNSRDDRLVYRSVTYEPLQAKPATPPPAVAPTGKAKRPKKKNEEPLQPIRKMTEKYTVDKTQKPDKSVAKRTFYVSGDQIRLDFHYGKDKITASSRHYTKEGLSHITQVDPLEEKPRDAVLLEEWQKLVIAEKECTQAVRDVERETKDLILSRGKEEQNISLVTPYYDVVRVKQEESDDESNDVEEKVEHDYLSPFMPPVIGGRKLSRQEAMDVREKCLKALKDRLIERANIIQARHDEETAALAKRQANFQRDRDQMTRAEEEEYERAREESIFRIHILEQRLKRHEEQALQKYYDLDSKLRNDPRLGVLMTG</sequence>
<keyword evidence="10 16" id="KW-0175">Coiled coil</keyword>
<keyword evidence="13" id="KW-0966">Cell projection</keyword>
<evidence type="ECO:0000256" key="2">
    <source>
        <dbReference type="ARBA" id="ARBA00010738"/>
    </source>
</evidence>
<dbReference type="PROSITE" id="PS51450">
    <property type="entry name" value="LRR"/>
    <property type="match status" value="1"/>
</dbReference>
<keyword evidence="7" id="KW-0221">Differentiation</keyword>
<dbReference type="InterPro" id="IPR038765">
    <property type="entry name" value="Papain-like_cys_pep_sf"/>
</dbReference>
<dbReference type="InterPro" id="IPR056292">
    <property type="entry name" value="DRC7_C"/>
</dbReference>
<keyword evidence="8" id="KW-0282">Flagellum</keyword>
<dbReference type="Proteomes" id="UP001190700">
    <property type="component" value="Unassembled WGS sequence"/>
</dbReference>
<feature type="domain" description="Dynein regulatory complex subunit 7 C-terminal" evidence="20">
    <location>
        <begin position="1341"/>
        <end position="1446"/>
    </location>
</feature>
<dbReference type="SUPFAM" id="SSF54001">
    <property type="entry name" value="Cysteine proteinases"/>
    <property type="match status" value="1"/>
</dbReference>
<keyword evidence="9" id="KW-0744">Spermatogenesis</keyword>
<evidence type="ECO:0000256" key="7">
    <source>
        <dbReference type="ARBA" id="ARBA00022782"/>
    </source>
</evidence>
<evidence type="ECO:0000259" key="20">
    <source>
        <dbReference type="Pfam" id="PF24671"/>
    </source>
</evidence>
<dbReference type="Pfam" id="PF24667">
    <property type="entry name" value="MORN_DRC7"/>
    <property type="match status" value="1"/>
</dbReference>
<evidence type="ECO:0000256" key="5">
    <source>
        <dbReference type="ARBA" id="ARBA00022614"/>
    </source>
</evidence>
<dbReference type="SMART" id="SM00369">
    <property type="entry name" value="LRR_TYP"/>
    <property type="match status" value="5"/>
</dbReference>
<dbReference type="Pfam" id="PF24656">
    <property type="entry name" value="CEPT76_peptidase"/>
    <property type="match status" value="1"/>
</dbReference>
<feature type="domain" description="Dynein regulatory complex subunit 7 MORN" evidence="19">
    <location>
        <begin position="1017"/>
        <end position="1298"/>
    </location>
</feature>
<dbReference type="SUPFAM" id="SSF117281">
    <property type="entry name" value="Kelch motif"/>
    <property type="match status" value="1"/>
</dbReference>
<dbReference type="Gene3D" id="3.80.10.10">
    <property type="entry name" value="Ribonuclease Inhibitor"/>
    <property type="match status" value="1"/>
</dbReference>
<feature type="region of interest" description="Disordered" evidence="17">
    <location>
        <begin position="822"/>
        <end position="855"/>
    </location>
</feature>
<evidence type="ECO:0000256" key="6">
    <source>
        <dbReference type="ARBA" id="ARBA00022737"/>
    </source>
</evidence>
<feature type="region of interest" description="Disordered" evidence="17">
    <location>
        <begin position="948"/>
        <end position="994"/>
    </location>
</feature>
<dbReference type="InterPro" id="IPR056290">
    <property type="entry name" value="CEPT76/DRC7_peptidase-like_dom"/>
</dbReference>
<evidence type="ECO:0000256" key="15">
    <source>
        <dbReference type="ARBA" id="ARBA00031733"/>
    </source>
</evidence>
<reference evidence="21 22" key="1">
    <citation type="journal article" date="2015" name="Genome Biol. Evol.">
        <title>Comparative Genomics of a Bacterivorous Green Alga Reveals Evolutionary Causalities and Consequences of Phago-Mixotrophic Mode of Nutrition.</title>
        <authorList>
            <person name="Burns J.A."/>
            <person name="Paasch A."/>
            <person name="Narechania A."/>
            <person name="Kim E."/>
        </authorList>
    </citation>
    <scope>NUCLEOTIDE SEQUENCE [LARGE SCALE GENOMIC DNA]</scope>
    <source>
        <strain evidence="21 22">PLY_AMNH</strain>
    </source>
</reference>
<feature type="compositionally biased region" description="Acidic residues" evidence="17">
    <location>
        <begin position="839"/>
        <end position="854"/>
    </location>
</feature>
<evidence type="ECO:0000256" key="17">
    <source>
        <dbReference type="SAM" id="MobiDB-lite"/>
    </source>
</evidence>
<dbReference type="InterPro" id="IPR033551">
    <property type="entry name" value="DRC7/lobo"/>
</dbReference>
<evidence type="ECO:0000256" key="1">
    <source>
        <dbReference type="ARBA" id="ARBA00004611"/>
    </source>
</evidence>
<keyword evidence="12" id="KW-0206">Cytoskeleton</keyword>
<evidence type="ECO:0000259" key="18">
    <source>
        <dbReference type="Pfam" id="PF24656"/>
    </source>
</evidence>
<evidence type="ECO:0000256" key="9">
    <source>
        <dbReference type="ARBA" id="ARBA00022871"/>
    </source>
</evidence>
<organism evidence="21 22">
    <name type="scientific">Cymbomonas tetramitiformis</name>
    <dbReference type="NCBI Taxonomy" id="36881"/>
    <lineage>
        <taxon>Eukaryota</taxon>
        <taxon>Viridiplantae</taxon>
        <taxon>Chlorophyta</taxon>
        <taxon>Pyramimonadophyceae</taxon>
        <taxon>Pyramimonadales</taxon>
        <taxon>Pyramimonadaceae</taxon>
        <taxon>Cymbomonas</taxon>
    </lineage>
</organism>
<dbReference type="EMBL" id="LGRX02008447">
    <property type="protein sequence ID" value="KAK3273495.1"/>
    <property type="molecule type" value="Genomic_DNA"/>
</dbReference>